<dbReference type="InterPro" id="IPR040676">
    <property type="entry name" value="DUF5641"/>
</dbReference>
<feature type="signal peptide" evidence="1">
    <location>
        <begin position="1"/>
        <end position="21"/>
    </location>
</feature>
<evidence type="ECO:0000313" key="3">
    <source>
        <dbReference type="Proteomes" id="UP001652628"/>
    </source>
</evidence>
<keyword evidence="3" id="KW-1185">Reference proteome</keyword>
<organism evidence="3 4">
    <name type="scientific">Drosophila suzukii</name>
    <name type="common">Spotted-wing drosophila fruit fly</name>
    <dbReference type="NCBI Taxonomy" id="28584"/>
    <lineage>
        <taxon>Eukaryota</taxon>
        <taxon>Metazoa</taxon>
        <taxon>Ecdysozoa</taxon>
        <taxon>Arthropoda</taxon>
        <taxon>Hexapoda</taxon>
        <taxon>Insecta</taxon>
        <taxon>Pterygota</taxon>
        <taxon>Neoptera</taxon>
        <taxon>Endopterygota</taxon>
        <taxon>Diptera</taxon>
        <taxon>Brachycera</taxon>
        <taxon>Muscomorpha</taxon>
        <taxon>Ephydroidea</taxon>
        <taxon>Drosophilidae</taxon>
        <taxon>Drosophila</taxon>
        <taxon>Sophophora</taxon>
    </lineage>
</organism>
<feature type="chain" id="PRO_5045431630" description="Integrase catalytic domain-containing protein" evidence="1">
    <location>
        <begin position="22"/>
        <end position="363"/>
    </location>
</feature>
<evidence type="ECO:0000313" key="4">
    <source>
        <dbReference type="RefSeq" id="XP_070854244.1"/>
    </source>
</evidence>
<dbReference type="PANTHER" id="PTHR47331">
    <property type="entry name" value="PHD-TYPE DOMAIN-CONTAINING PROTEIN"/>
    <property type="match status" value="1"/>
</dbReference>
<dbReference type="Proteomes" id="UP001652628">
    <property type="component" value="Chromosome Y"/>
</dbReference>
<dbReference type="InterPro" id="IPR036397">
    <property type="entry name" value="RNaseH_sf"/>
</dbReference>
<feature type="domain" description="Integrase catalytic" evidence="2">
    <location>
        <begin position="56"/>
        <end position="249"/>
    </location>
</feature>
<dbReference type="InterPro" id="IPR001584">
    <property type="entry name" value="Integrase_cat-core"/>
</dbReference>
<evidence type="ECO:0000259" key="2">
    <source>
        <dbReference type="PROSITE" id="PS50994"/>
    </source>
</evidence>
<evidence type="ECO:0000256" key="1">
    <source>
        <dbReference type="SAM" id="SignalP"/>
    </source>
</evidence>
<gene>
    <name evidence="4" type="primary">LOC139353941</name>
</gene>
<proteinExistence type="predicted"/>
<dbReference type="InterPro" id="IPR012337">
    <property type="entry name" value="RNaseH-like_sf"/>
</dbReference>
<name>A0ABM4TW99_DROSZ</name>
<sequence>MHAWPKALIGILGLQIWIVNSRRLVSKVLRNCIHCYDYKPHLLDQIMGSLPADRLSLTKPFAVTGVDLCGPFLTSYRIRGKAPYKTYMAVFVCFATKAVHVELVSDLSTNTFILCLKRFIGRRSLPNRIFCDNATNFFGTRTQLEEFKMQLFSQQALKDLQMFTSSNGVEFSFIPPRAPHFGGLWEAAVKSMKLLLVKNTGHSHLTYEELQTVAVDAEAVVNSRPLAPLSEDPNDGEALTPSHFLVGTSLKALPEPSLEECNLSHLTRWQRVTHIKQQFWELWRRDYLHTLHARSKWLSPKANIVPGQVVMIHEDNASPQQWPLGRITNTCSGADERVRVVDIKTAKGVIRRPIPPASGKTLK</sequence>
<dbReference type="PROSITE" id="PS50994">
    <property type="entry name" value="INTEGRASE"/>
    <property type="match status" value="1"/>
</dbReference>
<accession>A0ABM4TW99</accession>
<dbReference type="RefSeq" id="XP_070854244.1">
    <property type="nucleotide sequence ID" value="XM_070998143.1"/>
</dbReference>
<dbReference type="Pfam" id="PF18701">
    <property type="entry name" value="DUF5641"/>
    <property type="match status" value="1"/>
</dbReference>
<dbReference type="GeneID" id="139353941"/>
<dbReference type="PANTHER" id="PTHR47331:SF1">
    <property type="entry name" value="GAG-LIKE PROTEIN"/>
    <property type="match status" value="1"/>
</dbReference>
<keyword evidence="1" id="KW-0732">Signal</keyword>
<reference evidence="4" key="1">
    <citation type="submission" date="2025-08" db="UniProtKB">
        <authorList>
            <consortium name="RefSeq"/>
        </authorList>
    </citation>
    <scope>IDENTIFICATION</scope>
</reference>
<dbReference type="SUPFAM" id="SSF53098">
    <property type="entry name" value="Ribonuclease H-like"/>
    <property type="match status" value="1"/>
</dbReference>
<protein>
    <recommendedName>
        <fullName evidence="2">Integrase catalytic domain-containing protein</fullName>
    </recommendedName>
</protein>
<dbReference type="Gene3D" id="3.30.420.10">
    <property type="entry name" value="Ribonuclease H-like superfamily/Ribonuclease H"/>
    <property type="match status" value="1"/>
</dbReference>